<dbReference type="GO" id="GO:0050832">
    <property type="term" value="P:defense response to fungus"/>
    <property type="evidence" value="ECO:0007669"/>
    <property type="project" value="UniProtKB-KW"/>
</dbReference>
<dbReference type="CDD" id="cd23509">
    <property type="entry name" value="Gnk2-like"/>
    <property type="match status" value="2"/>
</dbReference>
<evidence type="ECO:0000256" key="7">
    <source>
        <dbReference type="ARBA" id="ARBA00022737"/>
    </source>
</evidence>
<dbReference type="Gene3D" id="3.30.430.20">
    <property type="entry name" value="Gnk2 domain, C-X8-C-X2-C motif"/>
    <property type="match status" value="2"/>
</dbReference>
<keyword evidence="11" id="KW-0465">Mannose-binding</keyword>
<proteinExistence type="inferred from homology"/>
<dbReference type="GeneID" id="116204877"/>
<dbReference type="Pfam" id="PF01657">
    <property type="entry name" value="Stress-antifung"/>
    <property type="match status" value="2"/>
</dbReference>
<feature type="domain" description="Gnk2-homologous" evidence="15">
    <location>
        <begin position="153"/>
        <end position="258"/>
    </location>
</feature>
<evidence type="ECO:0000256" key="2">
    <source>
        <dbReference type="ARBA" id="ARBA00022529"/>
    </source>
</evidence>
<evidence type="ECO:0000256" key="12">
    <source>
        <dbReference type="ARBA" id="ARBA00023157"/>
    </source>
</evidence>
<evidence type="ECO:0000256" key="4">
    <source>
        <dbReference type="ARBA" id="ARBA00022581"/>
    </source>
</evidence>
<keyword evidence="16" id="KW-1185">Reference proteome</keyword>
<gene>
    <name evidence="17" type="primary">LOC116204877</name>
</gene>
<keyword evidence="3" id="KW-0295">Fungicide</keyword>
<evidence type="ECO:0000256" key="13">
    <source>
        <dbReference type="ARBA" id="ARBA00024184"/>
    </source>
</evidence>
<keyword evidence="8" id="KW-0611">Plant defense</keyword>
<evidence type="ECO:0000256" key="1">
    <source>
        <dbReference type="ARBA" id="ARBA00004251"/>
    </source>
</evidence>
<sequence length="259" mass="29451">MLIEDIGRRRLHMAASLRTTIVLIGLFCISNSLSCWAGQSVPDVTVLSFICNTQGRPQDPKLFGKSVSYIWKNLPTETPEHGFDYYTTSPYTQEVVYAHGVCNGRLSNDQCTTCLLEAFHQVFQICIFTPIGVQMKLQDCRIRLSCYADTEDKTVVSYVCSSQMYSEDNSYFTYALNYMMRLVAEETAEHGFDYYGHSPDGKDMVYAHGVCNGKLSKNQCTGCVFEAFGDVFDLCPWKPIGAQVERLDCRIRYENYPFM</sequence>
<dbReference type="OrthoDB" id="1888914at2759"/>
<dbReference type="GO" id="GO:0031640">
    <property type="term" value="P:killing of cells of another organism"/>
    <property type="evidence" value="ECO:0007669"/>
    <property type="project" value="UniProtKB-KW"/>
</dbReference>
<dbReference type="AlphaFoldDB" id="A0A6P8D909"/>
<evidence type="ECO:0000256" key="5">
    <source>
        <dbReference type="ARBA" id="ARBA00022729"/>
    </source>
</evidence>
<evidence type="ECO:0000256" key="6">
    <source>
        <dbReference type="ARBA" id="ARBA00022734"/>
    </source>
</evidence>
<reference evidence="17" key="2">
    <citation type="submission" date="2025-08" db="UniProtKB">
        <authorList>
            <consortium name="RefSeq"/>
        </authorList>
    </citation>
    <scope>IDENTIFICATION</scope>
    <source>
        <tissue evidence="17">Leaf</tissue>
    </source>
</reference>
<name>A0A6P8D909_PUNGR</name>
<keyword evidence="9" id="KW-0965">Cell junction</keyword>
<dbReference type="GO" id="GO:0005537">
    <property type="term" value="F:D-mannose binding"/>
    <property type="evidence" value="ECO:0007669"/>
    <property type="project" value="UniProtKB-KW"/>
</dbReference>
<evidence type="ECO:0000256" key="9">
    <source>
        <dbReference type="ARBA" id="ARBA00022949"/>
    </source>
</evidence>
<evidence type="ECO:0000313" key="16">
    <source>
        <dbReference type="Proteomes" id="UP000515151"/>
    </source>
</evidence>
<evidence type="ECO:0000313" key="17">
    <source>
        <dbReference type="RefSeq" id="XP_031393125.1"/>
    </source>
</evidence>
<evidence type="ECO:0000256" key="14">
    <source>
        <dbReference type="ARBA" id="ARBA00038393"/>
    </source>
</evidence>
<evidence type="ECO:0000256" key="3">
    <source>
        <dbReference type="ARBA" id="ARBA00022577"/>
    </source>
</evidence>
<dbReference type="Proteomes" id="UP000515151">
    <property type="component" value="Chromosome 1"/>
</dbReference>
<keyword evidence="6" id="KW-0430">Lectin</keyword>
<dbReference type="PROSITE" id="PS51473">
    <property type="entry name" value="GNK2"/>
    <property type="match status" value="2"/>
</dbReference>
<keyword evidence="5" id="KW-0732">Signal</keyword>
<dbReference type="InterPro" id="IPR051378">
    <property type="entry name" value="Cell2Cell_Antifungal"/>
</dbReference>
<dbReference type="InterPro" id="IPR002902">
    <property type="entry name" value="GNK2"/>
</dbReference>
<evidence type="ECO:0000256" key="10">
    <source>
        <dbReference type="ARBA" id="ARBA00023022"/>
    </source>
</evidence>
<dbReference type="RefSeq" id="XP_031393125.1">
    <property type="nucleotide sequence ID" value="XM_031537265.1"/>
</dbReference>
<feature type="domain" description="Gnk2-homologous" evidence="15">
    <location>
        <begin position="45"/>
        <end position="149"/>
    </location>
</feature>
<keyword evidence="2" id="KW-0929">Antimicrobial</keyword>
<organism evidence="16 17">
    <name type="scientific">Punica granatum</name>
    <name type="common">Pomegranate</name>
    <dbReference type="NCBI Taxonomy" id="22663"/>
    <lineage>
        <taxon>Eukaryota</taxon>
        <taxon>Viridiplantae</taxon>
        <taxon>Streptophyta</taxon>
        <taxon>Embryophyta</taxon>
        <taxon>Tracheophyta</taxon>
        <taxon>Spermatophyta</taxon>
        <taxon>Magnoliopsida</taxon>
        <taxon>eudicotyledons</taxon>
        <taxon>Gunneridae</taxon>
        <taxon>Pentapetalae</taxon>
        <taxon>rosids</taxon>
        <taxon>malvids</taxon>
        <taxon>Myrtales</taxon>
        <taxon>Lythraceae</taxon>
        <taxon>Punica</taxon>
    </lineage>
</organism>
<accession>A0A6P8D909</accession>
<keyword evidence="12" id="KW-1015">Disulfide bond</keyword>
<dbReference type="GO" id="GO:0009506">
    <property type="term" value="C:plasmodesma"/>
    <property type="evidence" value="ECO:0007669"/>
    <property type="project" value="UniProtKB-SubCell"/>
</dbReference>
<dbReference type="GO" id="GO:0005886">
    <property type="term" value="C:plasma membrane"/>
    <property type="evidence" value="ECO:0007669"/>
    <property type="project" value="UniProtKB-SubCell"/>
</dbReference>
<keyword evidence="10" id="KW-0044">Antibiotic</keyword>
<keyword evidence="4" id="KW-0945">Host-virus interaction</keyword>
<dbReference type="InterPro" id="IPR038408">
    <property type="entry name" value="GNK2_sf"/>
</dbReference>
<comment type="similarity">
    <text evidence="14">Belongs to the cysteine-rich repeat secretory protein family. Plasmodesmata-located proteins (PDLD) subfamily.</text>
</comment>
<dbReference type="PANTHER" id="PTHR32080">
    <property type="entry name" value="ANTIFUNGAL PROTEIN GINKBILOBIN-2-LIKE"/>
    <property type="match status" value="1"/>
</dbReference>
<dbReference type="PANTHER" id="PTHR32080:SF54">
    <property type="entry name" value="GNK2-HOMOLOGOUS DOMAIN-CONTAINING PROTEIN"/>
    <property type="match status" value="1"/>
</dbReference>
<evidence type="ECO:0000256" key="8">
    <source>
        <dbReference type="ARBA" id="ARBA00022821"/>
    </source>
</evidence>
<evidence type="ECO:0000256" key="11">
    <source>
        <dbReference type="ARBA" id="ARBA00023035"/>
    </source>
</evidence>
<keyword evidence="7" id="KW-0677">Repeat</keyword>
<evidence type="ECO:0000259" key="15">
    <source>
        <dbReference type="PROSITE" id="PS51473"/>
    </source>
</evidence>
<comment type="subcellular location">
    <subcellularLocation>
        <location evidence="13">Cell junction</location>
        <location evidence="13">Plasmodesma</location>
    </subcellularLocation>
    <subcellularLocation>
        <location evidence="1">Cell membrane</location>
        <topology evidence="1">Single-pass type I membrane protein</topology>
    </subcellularLocation>
</comment>
<reference evidence="16" key="1">
    <citation type="journal article" date="2020" name="Plant Biotechnol. J.">
        <title>The pomegranate (Punica granatum L.) draft genome dissects genetic divergence between soft- and hard-seeded cultivars.</title>
        <authorList>
            <person name="Luo X."/>
            <person name="Li H."/>
            <person name="Wu Z."/>
            <person name="Yao W."/>
            <person name="Zhao P."/>
            <person name="Cao D."/>
            <person name="Yu H."/>
            <person name="Li K."/>
            <person name="Poudel K."/>
            <person name="Zhao D."/>
            <person name="Zhang F."/>
            <person name="Xia X."/>
            <person name="Chen L."/>
            <person name="Wang Q."/>
            <person name="Jing D."/>
            <person name="Cao S."/>
        </authorList>
    </citation>
    <scope>NUCLEOTIDE SEQUENCE [LARGE SCALE GENOMIC DNA]</scope>
    <source>
        <strain evidence="16">cv. Tunisia</strain>
    </source>
</reference>
<dbReference type="GO" id="GO:0042742">
    <property type="term" value="P:defense response to bacterium"/>
    <property type="evidence" value="ECO:0007669"/>
    <property type="project" value="UniProtKB-KW"/>
</dbReference>
<protein>
    <submittedName>
        <fullName evidence="17">Plasmodesmata-located protein 5-like</fullName>
    </submittedName>
</protein>